<evidence type="ECO:0000313" key="6">
    <source>
        <dbReference type="Proteomes" id="UP000231293"/>
    </source>
</evidence>
<dbReference type="InterPro" id="IPR015358">
    <property type="entry name" value="Tscrpt_reg_MerR_DNA-bd"/>
</dbReference>
<accession>A0A2N9WRM7</accession>
<keyword evidence="1" id="KW-0805">Transcription regulation</keyword>
<dbReference type="PRINTS" id="PR00040">
    <property type="entry name" value="HTHMERR"/>
</dbReference>
<dbReference type="PROSITE" id="PS50937">
    <property type="entry name" value="HTH_MERR_2"/>
    <property type="match status" value="1"/>
</dbReference>
<sequence>MKISTAEKLSGLSSKTIRDYEAAGLIRPLRQRNGYRSYSEADIATLCFIKHAREVDFSLAQIAQLLALRNNPQRASANVKALVGEHIQRLNQKITDLNSMKDTLENWYKRCGGNDSPNCAIIDGLNKHGCANSND</sequence>
<dbReference type="Proteomes" id="UP000231293">
    <property type="component" value="Unassembled WGS sequence"/>
</dbReference>
<feature type="domain" description="HTH merR-type" evidence="4">
    <location>
        <begin position="1"/>
        <end position="68"/>
    </location>
</feature>
<comment type="caution">
    <text evidence="5">The sequence shown here is derived from an EMBL/GenBank/DDBJ whole genome shotgun (WGS) entry which is preliminary data.</text>
</comment>
<dbReference type="PANTHER" id="PTHR30204:SF94">
    <property type="entry name" value="HEAVY METAL-DEPENDENT TRANSCRIPTIONAL REGULATOR HI_0293-RELATED"/>
    <property type="match status" value="1"/>
</dbReference>
<dbReference type="InterPro" id="IPR000551">
    <property type="entry name" value="MerR-type_HTH_dom"/>
</dbReference>
<dbReference type="Gene3D" id="1.10.1660.10">
    <property type="match status" value="1"/>
</dbReference>
<keyword evidence="2" id="KW-0238">DNA-binding</keyword>
<dbReference type="GO" id="GO:0003700">
    <property type="term" value="F:DNA-binding transcription factor activity"/>
    <property type="evidence" value="ECO:0007669"/>
    <property type="project" value="InterPro"/>
</dbReference>
<dbReference type="PANTHER" id="PTHR30204">
    <property type="entry name" value="REDOX-CYCLING DRUG-SENSING TRANSCRIPTIONAL ACTIVATOR SOXR"/>
    <property type="match status" value="1"/>
</dbReference>
<proteinExistence type="predicted"/>
<protein>
    <recommendedName>
        <fullName evidence="4">HTH merR-type domain-containing protein</fullName>
    </recommendedName>
</protein>
<reference evidence="5 6" key="1">
    <citation type="journal article" date="2017" name="MBio">
        <title>Type VI secretion-mediated competition in the bee gut microbiome.</title>
        <authorList>
            <person name="Steele M.I."/>
            <person name="Kwong W.K."/>
            <person name="Powell J.E."/>
            <person name="Whiteley M."/>
            <person name="Moran N.A."/>
        </authorList>
    </citation>
    <scope>NUCLEOTIDE SEQUENCE [LARGE SCALE GENOMIC DNA]</scope>
    <source>
        <strain evidence="5 6">App2-2</strain>
    </source>
</reference>
<dbReference type="AlphaFoldDB" id="A0A2N9WRM7"/>
<dbReference type="RefSeq" id="WP_100114112.1">
    <property type="nucleotide sequence ID" value="NZ_MDVB01000112.1"/>
</dbReference>
<gene>
    <name evidence="5" type="ORF">BGI32_10765</name>
</gene>
<keyword evidence="3" id="KW-0804">Transcription</keyword>
<dbReference type="EMBL" id="MDVB01000112">
    <property type="protein sequence ID" value="PIT12806.1"/>
    <property type="molecule type" value="Genomic_DNA"/>
</dbReference>
<dbReference type="InterPro" id="IPR009061">
    <property type="entry name" value="DNA-bd_dom_put_sf"/>
</dbReference>
<dbReference type="Pfam" id="PF00376">
    <property type="entry name" value="MerR"/>
    <property type="match status" value="1"/>
</dbReference>
<dbReference type="Pfam" id="PF09278">
    <property type="entry name" value="MerR-DNA-bind"/>
    <property type="match status" value="1"/>
</dbReference>
<evidence type="ECO:0000256" key="3">
    <source>
        <dbReference type="ARBA" id="ARBA00023163"/>
    </source>
</evidence>
<evidence type="ECO:0000259" key="4">
    <source>
        <dbReference type="PROSITE" id="PS50937"/>
    </source>
</evidence>
<evidence type="ECO:0000256" key="1">
    <source>
        <dbReference type="ARBA" id="ARBA00023015"/>
    </source>
</evidence>
<dbReference type="GO" id="GO:0003677">
    <property type="term" value="F:DNA binding"/>
    <property type="evidence" value="ECO:0007669"/>
    <property type="project" value="UniProtKB-KW"/>
</dbReference>
<dbReference type="SUPFAM" id="SSF46955">
    <property type="entry name" value="Putative DNA-binding domain"/>
    <property type="match status" value="1"/>
</dbReference>
<dbReference type="SMART" id="SM00422">
    <property type="entry name" value="HTH_MERR"/>
    <property type="match status" value="1"/>
</dbReference>
<dbReference type="InterPro" id="IPR047057">
    <property type="entry name" value="MerR_fam"/>
</dbReference>
<evidence type="ECO:0000256" key="2">
    <source>
        <dbReference type="ARBA" id="ARBA00023125"/>
    </source>
</evidence>
<organism evidence="5 6">
    <name type="scientific">Snodgrassella alvi</name>
    <dbReference type="NCBI Taxonomy" id="1196083"/>
    <lineage>
        <taxon>Bacteria</taxon>
        <taxon>Pseudomonadati</taxon>
        <taxon>Pseudomonadota</taxon>
        <taxon>Betaproteobacteria</taxon>
        <taxon>Neisseriales</taxon>
        <taxon>Neisseriaceae</taxon>
        <taxon>Snodgrassella</taxon>
    </lineage>
</organism>
<name>A0A2N9WRM7_9NEIS</name>
<evidence type="ECO:0000313" key="5">
    <source>
        <dbReference type="EMBL" id="PIT12806.1"/>
    </source>
</evidence>